<keyword evidence="7 13" id="KW-0378">Hydrolase</keyword>
<dbReference type="EC" id="3.2.1.-" evidence="13"/>
<feature type="compositionally biased region" description="Basic and acidic residues" evidence="14">
    <location>
        <begin position="1180"/>
        <end position="1193"/>
    </location>
</feature>
<evidence type="ECO:0000256" key="14">
    <source>
        <dbReference type="SAM" id="MobiDB-lite"/>
    </source>
</evidence>
<feature type="active site" description="Proton donor" evidence="11">
    <location>
        <position position="294"/>
    </location>
</feature>
<proteinExistence type="inferred from homology"/>
<accession>A0AAW1LZ20</accession>
<dbReference type="InterPro" id="IPR029526">
    <property type="entry name" value="PGBD"/>
</dbReference>
<dbReference type="Proteomes" id="UP001458880">
    <property type="component" value="Unassembled WGS sequence"/>
</dbReference>
<dbReference type="Pfam" id="PF02225">
    <property type="entry name" value="PA"/>
    <property type="match status" value="1"/>
</dbReference>
<reference evidence="17 18" key="1">
    <citation type="journal article" date="2024" name="BMC Genomics">
        <title>De novo assembly and annotation of Popillia japonica's genome with initial clues to its potential as an invasive pest.</title>
        <authorList>
            <person name="Cucini C."/>
            <person name="Boschi S."/>
            <person name="Funari R."/>
            <person name="Cardaioli E."/>
            <person name="Iannotti N."/>
            <person name="Marturano G."/>
            <person name="Paoli F."/>
            <person name="Bruttini M."/>
            <person name="Carapelli A."/>
            <person name="Frati F."/>
            <person name="Nardi F."/>
        </authorList>
    </citation>
    <scope>NUCLEOTIDE SEQUENCE [LARGE SCALE GENOMIC DNA]</scope>
    <source>
        <strain evidence="17">DMR45628</strain>
    </source>
</reference>
<keyword evidence="9" id="KW-0325">Glycoprotein</keyword>
<dbReference type="Gene3D" id="3.50.30.30">
    <property type="match status" value="1"/>
</dbReference>
<feature type="compositionally biased region" description="Acidic residues" evidence="14">
    <location>
        <begin position="12"/>
        <end position="32"/>
    </location>
</feature>
<comment type="subcellular location">
    <subcellularLocation>
        <location evidence="2">Endoplasmic reticulum</location>
    </subcellularLocation>
</comment>
<keyword evidence="12" id="KW-0106">Calcium</keyword>
<feature type="region of interest" description="Disordered" evidence="14">
    <location>
        <begin position="1168"/>
        <end position="1193"/>
    </location>
</feature>
<evidence type="ECO:0000256" key="9">
    <source>
        <dbReference type="ARBA" id="ARBA00023180"/>
    </source>
</evidence>
<dbReference type="InterPro" id="IPR046450">
    <property type="entry name" value="PA_dom_sf"/>
</dbReference>
<dbReference type="InterPro" id="IPR001382">
    <property type="entry name" value="Glyco_hydro_47"/>
</dbReference>
<dbReference type="InterPro" id="IPR003137">
    <property type="entry name" value="PA_domain"/>
</dbReference>
<dbReference type="GO" id="GO:0005975">
    <property type="term" value="P:carbohydrate metabolic process"/>
    <property type="evidence" value="ECO:0007669"/>
    <property type="project" value="InterPro"/>
</dbReference>
<dbReference type="InterPro" id="IPR044674">
    <property type="entry name" value="EDEM1/2/3"/>
</dbReference>
<evidence type="ECO:0000256" key="1">
    <source>
        <dbReference type="ARBA" id="ARBA00001913"/>
    </source>
</evidence>
<comment type="cofactor">
    <cofactor evidence="1 12">
        <name>Ca(2+)</name>
        <dbReference type="ChEBI" id="CHEBI:29108"/>
    </cofactor>
</comment>
<evidence type="ECO:0000256" key="8">
    <source>
        <dbReference type="ARBA" id="ARBA00022824"/>
    </source>
</evidence>
<evidence type="ECO:0000256" key="3">
    <source>
        <dbReference type="ARBA" id="ARBA00004922"/>
    </source>
</evidence>
<sequence length="1193" mass="135756">MGEKIGLKGSESEYELDDTSSSEEEEDVEDITPVDQRRTNTNLENQVEIPSWGDDPNFKDFPFLGKPGLKINLESDEPMDFFRLFLTDDLLENIVTETNRTGKEIHVVTSKKLKKGEVTMKYSSGVGVGKWRDKGEVLFISTEFDGELANGENRRGEQKQKPNAIIQYNKHMSGIDRQDQMLSYYANDFKPMSRTERLKLREEARDMFYHAYYAYMENAYPADELMPLTCSGRYRGLTPNRGDIDDSLGNFSLTLIDTLDTLVILGDLEEFEQAIKMVIKDVSFDSDIVVSVFETNIRVLGGLLSAHILAEYLQQDAGILTWYRGELYFFFFRGLLSAHILAEYLQQDAGILTWYRGELLDMAKDVGYRLLPAFNTTTGIPYSRINLKYGIKSDRLESSRETCTACAGSIILEMAALSRLTGEPVFEEKAHRAMDELWKMRHRSSDLMGTVLNVHSGDWIRRDSGVGAGIDSYYEYCLKAYILLGDDRYLNRFNRHYTAVMKYISQGPMLLDVHMHRPHTNSRNYMDALLAFWPGLQVLKGDIKPAVETHEMLYQVMQRHKFIPEAFTTDFQVHWGNHPLRPEFLESTYFLYGATGDPYYLEVGRNVLKSLQKYARVPCGYAAVNDVRTGRQEDRMDSFVLAETFKYLYLLFADPDDLILNLDEFIFTTEGHLLPLSLANYKNHTSVEEDLEDYEFARICPNSLSLFPESVRKPLKNMVDGVCPRRMGKRRLTAQEFSASNVNHLKIIKDMGISIIALNDGRVQLLHTFSAARSPADAEEGLLFMQEMVELSKIQQQQSDASPQAVSFSMRYNNGEMQTITVPAGPSHFGKNLKNDDKVVAKTIIIHPFRGCADLLQGNAIKGKIAIMERGDCMFVEKARKVQRAGAVGAIIIDNAKGSSAESSPLFSMSGDGTDDIKIPTVFLFSQDASKLLLTLSKDPFIEVTISEWKSDTEVWPPNEEESVFQKLKLSVQEFLNKHTGIAFTKTIIVGSFQADVGLDKIRITYEKMENEEIPTEDVTNHQWSQIRKGLLNSIVNSDTHELFVPVNILRIYYQTLSGATNEDLKDHDIFKQTEWLLRELSIEYHRKDDDIIKENSELVNFISSSDAGAVSENLEKNRKKLEKLNTIFQALSQIEKDVIDELKKKAADDLIITDELGKHQEKIIITQDSLDGANSKSDGQSDRKWNNKKDEL</sequence>
<organism evidence="17 18">
    <name type="scientific">Popillia japonica</name>
    <name type="common">Japanese beetle</name>
    <dbReference type="NCBI Taxonomy" id="7064"/>
    <lineage>
        <taxon>Eukaryota</taxon>
        <taxon>Metazoa</taxon>
        <taxon>Ecdysozoa</taxon>
        <taxon>Arthropoda</taxon>
        <taxon>Hexapoda</taxon>
        <taxon>Insecta</taxon>
        <taxon>Pterygota</taxon>
        <taxon>Neoptera</taxon>
        <taxon>Endopterygota</taxon>
        <taxon>Coleoptera</taxon>
        <taxon>Polyphaga</taxon>
        <taxon>Scarabaeiformia</taxon>
        <taxon>Scarabaeidae</taxon>
        <taxon>Rutelinae</taxon>
        <taxon>Popillia</taxon>
    </lineage>
</organism>
<dbReference type="PRINTS" id="PR00747">
    <property type="entry name" value="GLYHDRLASE47"/>
</dbReference>
<evidence type="ECO:0000256" key="10">
    <source>
        <dbReference type="ARBA" id="ARBA00023230"/>
    </source>
</evidence>
<dbReference type="InterPro" id="IPR036026">
    <property type="entry name" value="Seven-hairpin_glycosidases"/>
</dbReference>
<evidence type="ECO:0000256" key="5">
    <source>
        <dbReference type="ARBA" id="ARBA00022723"/>
    </source>
</evidence>
<evidence type="ECO:0000313" key="18">
    <source>
        <dbReference type="Proteomes" id="UP001458880"/>
    </source>
</evidence>
<dbReference type="Pfam" id="PF13843">
    <property type="entry name" value="DDE_Tnp_1_7"/>
    <property type="match status" value="1"/>
</dbReference>
<keyword evidence="18" id="KW-1185">Reference proteome</keyword>
<feature type="compositionally biased region" description="Polar residues" evidence="14">
    <location>
        <begin position="1168"/>
        <end position="1179"/>
    </location>
</feature>
<evidence type="ECO:0000256" key="7">
    <source>
        <dbReference type="ARBA" id="ARBA00022801"/>
    </source>
</evidence>
<keyword evidence="10" id="KW-0834">Unfolded protein response</keyword>
<dbReference type="GO" id="GO:0016020">
    <property type="term" value="C:membrane"/>
    <property type="evidence" value="ECO:0007669"/>
    <property type="project" value="InterPro"/>
</dbReference>
<name>A0AAW1LZ20_POPJA</name>
<feature type="active site" evidence="11">
    <location>
        <position position="471"/>
    </location>
</feature>
<dbReference type="InterPro" id="IPR012341">
    <property type="entry name" value="6hp_glycosidase-like_sf"/>
</dbReference>
<evidence type="ECO:0000256" key="11">
    <source>
        <dbReference type="PIRSR" id="PIRSR601382-1"/>
    </source>
</evidence>
<evidence type="ECO:0000313" key="17">
    <source>
        <dbReference type="EMBL" id="KAK9738544.1"/>
    </source>
</evidence>
<feature type="domain" description="PiggyBac transposable element-derived protein" evidence="16">
    <location>
        <begin position="110"/>
        <end position="195"/>
    </location>
</feature>
<keyword evidence="6" id="KW-0732">Signal</keyword>
<dbReference type="SUPFAM" id="SSF48225">
    <property type="entry name" value="Seven-hairpin glycosidases"/>
    <property type="match status" value="1"/>
</dbReference>
<evidence type="ECO:0000256" key="4">
    <source>
        <dbReference type="ARBA" id="ARBA00007658"/>
    </source>
</evidence>
<dbReference type="PANTHER" id="PTHR45679:SF2">
    <property type="entry name" value="ER DEGRADATION-ENHANCING ALPHA-MANNOSIDASE-LIKE PROTEIN 3"/>
    <property type="match status" value="1"/>
</dbReference>
<keyword evidence="8" id="KW-0256">Endoplasmic reticulum</keyword>
<dbReference type="GO" id="GO:0004571">
    <property type="term" value="F:mannosyl-oligosaccharide 1,2-alpha-mannosidase activity"/>
    <property type="evidence" value="ECO:0007669"/>
    <property type="project" value="InterPro"/>
</dbReference>
<protein>
    <recommendedName>
        <fullName evidence="13">alpha-1,2-Mannosidase</fullName>
        <ecNumber evidence="13">3.2.1.-</ecNumber>
    </recommendedName>
</protein>
<dbReference type="GO" id="GO:0044322">
    <property type="term" value="C:endoplasmic reticulum quality control compartment"/>
    <property type="evidence" value="ECO:0007669"/>
    <property type="project" value="GOC"/>
</dbReference>
<comment type="caution">
    <text evidence="17">The sequence shown here is derived from an EMBL/GenBank/DDBJ whole genome shotgun (WGS) entry which is preliminary data.</text>
</comment>
<dbReference type="Pfam" id="PF01532">
    <property type="entry name" value="Glyco_hydro_47"/>
    <property type="match status" value="1"/>
</dbReference>
<feature type="active site" evidence="11">
    <location>
        <position position="583"/>
    </location>
</feature>
<dbReference type="Gene3D" id="1.50.10.10">
    <property type="match status" value="2"/>
</dbReference>
<feature type="active site" description="Proton donor" evidence="11">
    <location>
        <position position="565"/>
    </location>
</feature>
<evidence type="ECO:0000256" key="2">
    <source>
        <dbReference type="ARBA" id="ARBA00004240"/>
    </source>
</evidence>
<dbReference type="FunFam" id="1.50.10.10:FF:000008">
    <property type="entry name" value="alpha-1,2-Mannosidase"/>
    <property type="match status" value="1"/>
</dbReference>
<evidence type="ECO:0000256" key="12">
    <source>
        <dbReference type="PIRSR" id="PIRSR601382-2"/>
    </source>
</evidence>
<dbReference type="GO" id="GO:0005509">
    <property type="term" value="F:calcium ion binding"/>
    <property type="evidence" value="ECO:0007669"/>
    <property type="project" value="InterPro"/>
</dbReference>
<evidence type="ECO:0000256" key="13">
    <source>
        <dbReference type="RuleBase" id="RU361193"/>
    </source>
</evidence>
<comment type="similarity">
    <text evidence="4 13">Belongs to the glycosyl hydrolase 47 family.</text>
</comment>
<feature type="binding site" evidence="12">
    <location>
        <position position="669"/>
    </location>
    <ligand>
        <name>Ca(2+)</name>
        <dbReference type="ChEBI" id="CHEBI:29108"/>
    </ligand>
</feature>
<feature type="region of interest" description="Disordered" evidence="14">
    <location>
        <begin position="1"/>
        <end position="40"/>
    </location>
</feature>
<dbReference type="GO" id="GO:0006986">
    <property type="term" value="P:response to unfolded protein"/>
    <property type="evidence" value="ECO:0007669"/>
    <property type="project" value="UniProtKB-KW"/>
</dbReference>
<evidence type="ECO:0000256" key="6">
    <source>
        <dbReference type="ARBA" id="ARBA00022729"/>
    </source>
</evidence>
<keyword evidence="5 12" id="KW-0479">Metal-binding</keyword>
<feature type="domain" description="PA" evidence="15">
    <location>
        <begin position="849"/>
        <end position="931"/>
    </location>
</feature>
<comment type="pathway">
    <text evidence="3">Protein modification; protein glycosylation.</text>
</comment>
<evidence type="ECO:0000259" key="15">
    <source>
        <dbReference type="Pfam" id="PF02225"/>
    </source>
</evidence>
<dbReference type="EMBL" id="JASPKY010000085">
    <property type="protein sequence ID" value="KAK9738544.1"/>
    <property type="molecule type" value="Genomic_DNA"/>
</dbReference>
<evidence type="ECO:0000259" key="16">
    <source>
        <dbReference type="Pfam" id="PF13843"/>
    </source>
</evidence>
<dbReference type="SUPFAM" id="SSF52025">
    <property type="entry name" value="PA domain"/>
    <property type="match status" value="1"/>
</dbReference>
<dbReference type="GO" id="GO:1904380">
    <property type="term" value="P:endoplasmic reticulum mannose trimming"/>
    <property type="evidence" value="ECO:0007669"/>
    <property type="project" value="InterPro"/>
</dbReference>
<dbReference type="PANTHER" id="PTHR45679">
    <property type="entry name" value="ER DEGRADATION-ENHANCING ALPHA-MANNOSIDASE-LIKE PROTEIN 2"/>
    <property type="match status" value="1"/>
</dbReference>
<keyword evidence="13" id="KW-0326">Glycosidase</keyword>
<gene>
    <name evidence="17" type="ORF">QE152_g9785</name>
</gene>
<dbReference type="AlphaFoldDB" id="A0AAW1LZ20"/>